<dbReference type="InterPro" id="IPR051908">
    <property type="entry name" value="Ribosomal_N-acetyltransferase"/>
</dbReference>
<dbReference type="InterPro" id="IPR000182">
    <property type="entry name" value="GNAT_dom"/>
</dbReference>
<evidence type="ECO:0000313" key="3">
    <source>
        <dbReference type="Proteomes" id="UP000601223"/>
    </source>
</evidence>
<dbReference type="InterPro" id="IPR016181">
    <property type="entry name" value="Acyl_CoA_acyltransferase"/>
</dbReference>
<dbReference type="SUPFAM" id="SSF55729">
    <property type="entry name" value="Acyl-CoA N-acyltransferases (Nat)"/>
    <property type="match status" value="2"/>
</dbReference>
<evidence type="ECO:0000259" key="1">
    <source>
        <dbReference type="PROSITE" id="PS51186"/>
    </source>
</evidence>
<feature type="domain" description="N-acetyltransferase" evidence="1">
    <location>
        <begin position="202"/>
        <end position="364"/>
    </location>
</feature>
<comment type="caution">
    <text evidence="2">The sequence shown here is derived from an EMBL/GenBank/DDBJ whole genome shotgun (WGS) entry which is preliminary data.</text>
</comment>
<sequence length="374" mass="40079">MTEPVILEGAGVRLRPFAAQDAPRVREACNDPLITHFMAQMPSPYTEADADWWIGEGAPAAWRKGGAAWAVVDPDTGDLLGGAGMGQVLPERAQAEVGYWVAPWARRRGVATAATRAITDWAFAERGVARMELVTAPGNAASQRVALAAGFTREGVRRGGATLRDGSRADYIVFTRLATDPPGPVAPGLPDFPGGKLTDGAVRLRRLGPGDAEALFALSQLPEVRRSNIGGPSTLDGVRERCALAESEWLAGTRAVCAIVDAATGEFAGDIGLFYQEPFLRQAILGYSLRPEFRGRGLASRAARLFSDWAMADAGVIRVVAGTFPYNDASRRVLERAGFEREGYLAARLPGPDGTRVDDIQYVRIAPHRKSPDQ</sequence>
<dbReference type="GO" id="GO:0005737">
    <property type="term" value="C:cytoplasm"/>
    <property type="evidence" value="ECO:0007669"/>
    <property type="project" value="TreeGrafter"/>
</dbReference>
<dbReference type="PROSITE" id="PS51186">
    <property type="entry name" value="GNAT"/>
    <property type="match status" value="2"/>
</dbReference>
<organism evidence="2 3">
    <name type="scientific">Catellatospora bangladeshensis</name>
    <dbReference type="NCBI Taxonomy" id="310355"/>
    <lineage>
        <taxon>Bacteria</taxon>
        <taxon>Bacillati</taxon>
        <taxon>Actinomycetota</taxon>
        <taxon>Actinomycetes</taxon>
        <taxon>Micromonosporales</taxon>
        <taxon>Micromonosporaceae</taxon>
        <taxon>Catellatospora</taxon>
    </lineage>
</organism>
<proteinExistence type="predicted"/>
<dbReference type="Pfam" id="PF13302">
    <property type="entry name" value="Acetyltransf_3"/>
    <property type="match status" value="2"/>
</dbReference>
<dbReference type="AlphaFoldDB" id="A0A8J3NL72"/>
<feature type="domain" description="N-acetyltransferase" evidence="1">
    <location>
        <begin position="12"/>
        <end position="170"/>
    </location>
</feature>
<dbReference type="RefSeq" id="WP_239126112.1">
    <property type="nucleotide sequence ID" value="NZ_BONF01000040.1"/>
</dbReference>
<dbReference type="Proteomes" id="UP000601223">
    <property type="component" value="Unassembled WGS sequence"/>
</dbReference>
<protein>
    <recommendedName>
        <fullName evidence="1">N-acetyltransferase domain-containing protein</fullName>
    </recommendedName>
</protein>
<accession>A0A8J3NL72</accession>
<dbReference type="EMBL" id="BONF01000040">
    <property type="protein sequence ID" value="GIF84717.1"/>
    <property type="molecule type" value="Genomic_DNA"/>
</dbReference>
<dbReference type="PANTHER" id="PTHR43441:SF10">
    <property type="entry name" value="ACETYLTRANSFERASE"/>
    <property type="match status" value="1"/>
</dbReference>
<reference evidence="2 3" key="1">
    <citation type="submission" date="2021-01" db="EMBL/GenBank/DDBJ databases">
        <title>Whole genome shotgun sequence of Catellatospora bangladeshensis NBRC 107357.</title>
        <authorList>
            <person name="Komaki H."/>
            <person name="Tamura T."/>
        </authorList>
    </citation>
    <scope>NUCLEOTIDE SEQUENCE [LARGE SCALE GENOMIC DNA]</scope>
    <source>
        <strain evidence="2 3">NBRC 107357</strain>
    </source>
</reference>
<dbReference type="PANTHER" id="PTHR43441">
    <property type="entry name" value="RIBOSOMAL-PROTEIN-SERINE ACETYLTRANSFERASE"/>
    <property type="match status" value="1"/>
</dbReference>
<dbReference type="GO" id="GO:1990189">
    <property type="term" value="F:protein N-terminal-serine acetyltransferase activity"/>
    <property type="evidence" value="ECO:0007669"/>
    <property type="project" value="TreeGrafter"/>
</dbReference>
<dbReference type="GO" id="GO:0008999">
    <property type="term" value="F:protein-N-terminal-alanine acetyltransferase activity"/>
    <property type="evidence" value="ECO:0007669"/>
    <property type="project" value="TreeGrafter"/>
</dbReference>
<keyword evidence="3" id="KW-1185">Reference proteome</keyword>
<gene>
    <name evidence="2" type="ORF">Cba03nite_60660</name>
</gene>
<name>A0A8J3NL72_9ACTN</name>
<evidence type="ECO:0000313" key="2">
    <source>
        <dbReference type="EMBL" id="GIF84717.1"/>
    </source>
</evidence>
<dbReference type="Gene3D" id="3.40.630.30">
    <property type="match status" value="2"/>
</dbReference>